<dbReference type="Pfam" id="PF05029">
    <property type="entry name" value="TIMELESS_C"/>
    <property type="match status" value="1"/>
</dbReference>
<dbReference type="PANTHER" id="PTHR22940">
    <property type="entry name" value="TIMEOUT/TIMELESS-2"/>
    <property type="match status" value="1"/>
</dbReference>
<feature type="compositionally biased region" description="Low complexity" evidence="4">
    <location>
        <begin position="310"/>
        <end position="321"/>
    </location>
</feature>
<evidence type="ECO:0000256" key="1">
    <source>
        <dbReference type="ARBA" id="ARBA00004123"/>
    </source>
</evidence>
<comment type="subcellular location">
    <subcellularLocation>
        <location evidence="1">Nucleus</location>
    </subcellularLocation>
</comment>
<dbReference type="InterPro" id="IPR007725">
    <property type="entry name" value="TIMELESS_C"/>
</dbReference>
<feature type="region of interest" description="Disordered" evidence="4">
    <location>
        <begin position="298"/>
        <end position="326"/>
    </location>
</feature>
<feature type="compositionally biased region" description="Basic residues" evidence="4">
    <location>
        <begin position="482"/>
        <end position="493"/>
    </location>
</feature>
<evidence type="ECO:0000259" key="6">
    <source>
        <dbReference type="Pfam" id="PF05029"/>
    </source>
</evidence>
<protein>
    <submittedName>
        <fullName evidence="8">Protein timeless-like</fullName>
    </submittedName>
</protein>
<dbReference type="Proteomes" id="UP000694941">
    <property type="component" value="Unplaced"/>
</dbReference>
<keyword evidence="7" id="KW-1185">Reference proteome</keyword>
<dbReference type="PANTHER" id="PTHR22940:SF5">
    <property type="entry name" value="PROTEIN TIMELESS"/>
    <property type="match status" value="1"/>
</dbReference>
<proteinExistence type="inferred from homology"/>
<dbReference type="InterPro" id="IPR006906">
    <property type="entry name" value="Timeless_N"/>
</dbReference>
<gene>
    <name evidence="8" type="primary">LOC106464343</name>
</gene>
<keyword evidence="3" id="KW-0539">Nucleus</keyword>
<feature type="region of interest" description="Disordered" evidence="4">
    <location>
        <begin position="464"/>
        <end position="494"/>
    </location>
</feature>
<evidence type="ECO:0000256" key="2">
    <source>
        <dbReference type="ARBA" id="ARBA00008174"/>
    </source>
</evidence>
<sequence length="1164" mass="132869">MPYHFEAAFLQSRIIEDVERRIVKFAWEHVMFLQCFSYQTCIMEWLMMSHSSFLSPCCTLGWFEGSEFVTSDECLASLKAMECELLQEELLSRNVRLSFGLSHVVQKDLIPILIHEHHNKDVLKVVLRLLVNLTLPVECLIPVNTASKTPFGKNTLTQLYHCLLEGKKAFLDVCSTAAVIKSIKDTLKREKEDFLEESDCSYVNNCLLLLMNILHIPEKVDIVSYGIDDSIFLELHSVQNKLVWNLFVQGLDETLLLLVNNKHKEAWTLAIVQLIALLYKDQYVSKIQQLLTLVSSGSESSGEETESDTSKNSSTNLSSDSSAKKPSHIYNSDSGFIQTSDTCSSQSCSSSPANKKTLSKWDSNKCHEEKIKPTEFSQNEQDDLVSHVNKSTLKSVSRCLPNLTAKEEQVEKMDSSSSGFFNDFLSSDEENKDETSQCIQANEYHREGHTKSSAKHRIVHSFLKEAESDSSNEDESVVPTKQRSHPPIGRKGKSNNSVYGVKCSPSVCFEAALAATASKGKSSLRDLVWDKRKDVRILHDGSTHGPSDDDISNLLKDFTISFLHSGFNNLILDLMKVLLKQNGPILDKSHLLWLLSYFLRLATTLSLGLHHISSILSVEIIGYLTFEGVSMCEELQLLYKSQQIDLRPLLRRMHLLVTALREMIFTVDCYCHKPIPRREKLVFQNLRGKLVRMKDLRQLFLLLIRNYSHDVHTKQYLADVITTNHSLFLLLDRAVNDEDIHEKFDLLDHLHQFTTGKVMERYGKVLEDFRTNSNYVNDCVLTMMHHVAGDLKSPESLFNPVILKSFSQIIEEEWDICEYQSDVIGYVMNKFVRTAQRKPQICLRYFFHHNLGEREQSSDEESDGSSVSSDCSKSSNDDALYWWYLQFEQDPDPVGSIVEHCTERDIPCSREQILWQLYCKGIVSHNIYDVLKEKEKKYGDQHDNYSNSIDILVKEISNVDDGSNTDEIKQHVANLCQAGLNQHILWLQNLLLDSCYVKLALWRNNLHDIEYPVPLYSMLLKQSILIVPYNEAQELVLHCDLFVQLLHKLGFHLPADAGRAYPRIPCFWTADVLFSVATKLGPVDPGGIKFINDNLEDYIRELHSSEFVHQSSVPEVPLPPFIHQSFGKPRTSKVLNKKAELEILAKPKQAVFTLLETNHVLVSL</sequence>
<comment type="similarity">
    <text evidence="2">Belongs to the timeless family.</text>
</comment>
<evidence type="ECO:0000313" key="7">
    <source>
        <dbReference type="Proteomes" id="UP000694941"/>
    </source>
</evidence>
<feature type="domain" description="Timeless C-terminal" evidence="6">
    <location>
        <begin position="974"/>
        <end position="1073"/>
    </location>
</feature>
<accession>A0ABM1SXE3</accession>
<organism evidence="7 8">
    <name type="scientific">Limulus polyphemus</name>
    <name type="common">Atlantic horseshoe crab</name>
    <dbReference type="NCBI Taxonomy" id="6850"/>
    <lineage>
        <taxon>Eukaryota</taxon>
        <taxon>Metazoa</taxon>
        <taxon>Ecdysozoa</taxon>
        <taxon>Arthropoda</taxon>
        <taxon>Chelicerata</taxon>
        <taxon>Merostomata</taxon>
        <taxon>Xiphosura</taxon>
        <taxon>Limulidae</taxon>
        <taxon>Limulus</taxon>
    </lineage>
</organism>
<dbReference type="GeneID" id="106464343"/>
<name>A0ABM1SXE3_LIMPO</name>
<evidence type="ECO:0000313" key="8">
    <source>
        <dbReference type="RefSeq" id="XP_022248299.1"/>
    </source>
</evidence>
<dbReference type="InterPro" id="IPR044998">
    <property type="entry name" value="Timeless"/>
</dbReference>
<evidence type="ECO:0000259" key="5">
    <source>
        <dbReference type="Pfam" id="PF04821"/>
    </source>
</evidence>
<dbReference type="RefSeq" id="XP_022248299.1">
    <property type="nucleotide sequence ID" value="XM_022392591.1"/>
</dbReference>
<dbReference type="Pfam" id="PF04821">
    <property type="entry name" value="TIMELESS"/>
    <property type="match status" value="1"/>
</dbReference>
<evidence type="ECO:0000256" key="4">
    <source>
        <dbReference type="SAM" id="MobiDB-lite"/>
    </source>
</evidence>
<feature type="domain" description="Timeless N-terminal" evidence="5">
    <location>
        <begin position="68"/>
        <end position="329"/>
    </location>
</feature>
<reference evidence="8" key="1">
    <citation type="submission" date="2025-08" db="UniProtKB">
        <authorList>
            <consortium name="RefSeq"/>
        </authorList>
    </citation>
    <scope>IDENTIFICATION</scope>
    <source>
        <tissue evidence="8">Muscle</tissue>
    </source>
</reference>
<evidence type="ECO:0000256" key="3">
    <source>
        <dbReference type="ARBA" id="ARBA00023242"/>
    </source>
</evidence>